<dbReference type="EMBL" id="JACCBM010000001">
    <property type="protein sequence ID" value="NYD69842.1"/>
    <property type="molecule type" value="Genomic_DNA"/>
</dbReference>
<feature type="active site" description="Nucleophile" evidence="7">
    <location>
        <position position="298"/>
    </location>
</feature>
<dbReference type="RefSeq" id="WP_179547097.1">
    <property type="nucleotide sequence ID" value="NZ_BSEW01000001.1"/>
</dbReference>
<dbReference type="PANTHER" id="PTHR36447">
    <property type="entry name" value="BETA-GALACTOSIDASE GANA"/>
    <property type="match status" value="1"/>
</dbReference>
<dbReference type="Gene3D" id="3.20.20.80">
    <property type="entry name" value="Glycosidases"/>
    <property type="match status" value="1"/>
</dbReference>
<dbReference type="InterPro" id="IPR017853">
    <property type="entry name" value="GH"/>
</dbReference>
<sequence>MHYGGDYNPEQWDEATWLDDARLMREAGVNLVSLGIFAWSRIQPDEETFDFDWLDRVIDLLHENGVSVDLATATASPPAWAAARYPGILPQDENGATYWPGSRQAYSPSSPDYRRLAARLVTAIAERYHAHPAVVLWHVNNEYGCHLHYDYSDNAARHFRRWLEREYGDIETLNRIWGTAFWSQHYGSFDEIVPPRKAPYSHNPTGLLDFKRFTSDTLLELFTMERDIIRASGAAQPVTTNFMGAFPPLDYAKWAAEVDVVSDDNYFDPNDPLSFRGAAFSRDLMRSLKPGVPWLLMEQATNSVNWRPSNAPKAPGQMAALSMQAVGRGADGILFFQWRQSRRGSEKFHSAMVPQAGLATRTWREVTALGATLAGLPALPSGAEGGSGARVALVFDWQNWWAISSPDHPVRLDWLALVQRWYAALHRQNIAVDLVQPTADLSAYSLVLLPHGYLLTEAAAGSLTAFVERGGHLLVTPFSDIVDEHDAFREGGFQVGLRGVLGVTVEDFGALVPPAAGPGQSSAGETAGGVTALAQPGQDHALVDAPFGSFRGEYVAEELQLLADDVTVEARFSSGRTAGLPALTTRSSGDGAAHYLATVPDDEGMLALTRWATRAAGVEPLLATPSEWVEVARRGDVLTLINHGPDTVSIAIAGVDVTTGAAVDGVELGRYDWALIRTEENA</sequence>
<evidence type="ECO:0000256" key="4">
    <source>
        <dbReference type="ARBA" id="ARBA00022801"/>
    </source>
</evidence>
<organism evidence="11 12">
    <name type="scientific">Herbiconiux flava</name>
    <dbReference type="NCBI Taxonomy" id="881268"/>
    <lineage>
        <taxon>Bacteria</taxon>
        <taxon>Bacillati</taxon>
        <taxon>Actinomycetota</taxon>
        <taxon>Actinomycetes</taxon>
        <taxon>Micrococcales</taxon>
        <taxon>Microbacteriaceae</taxon>
        <taxon>Herbiconiux</taxon>
    </lineage>
</organism>
<evidence type="ECO:0000256" key="6">
    <source>
        <dbReference type="PIRNR" id="PIRNR001084"/>
    </source>
</evidence>
<evidence type="ECO:0000313" key="11">
    <source>
        <dbReference type="EMBL" id="NYD69842.1"/>
    </source>
</evidence>
<dbReference type="InterPro" id="IPR013529">
    <property type="entry name" value="Glyco_hydro_42_N"/>
</dbReference>
<dbReference type="Pfam" id="PF02449">
    <property type="entry name" value="Glyco_hydro_42"/>
    <property type="match status" value="1"/>
</dbReference>
<reference evidence="11 12" key="1">
    <citation type="submission" date="2020-07" db="EMBL/GenBank/DDBJ databases">
        <title>Sequencing the genomes of 1000 actinobacteria strains.</title>
        <authorList>
            <person name="Klenk H.-P."/>
        </authorList>
    </citation>
    <scope>NUCLEOTIDE SEQUENCE [LARGE SCALE GENOMIC DNA]</scope>
    <source>
        <strain evidence="11 12">DSM 26474</strain>
    </source>
</reference>
<feature type="binding site" evidence="8">
    <location>
        <position position="141"/>
    </location>
    <ligand>
        <name>substrate</name>
    </ligand>
</feature>
<dbReference type="SUPFAM" id="SSF52317">
    <property type="entry name" value="Class I glutamine amidotransferase-like"/>
    <property type="match status" value="1"/>
</dbReference>
<dbReference type="CDD" id="cd03143">
    <property type="entry name" value="A4_beta-galactosidase_middle_domain"/>
    <property type="match status" value="1"/>
</dbReference>
<feature type="domain" description="Glycoside hydrolase family 42 N-terminal" evidence="9">
    <location>
        <begin position="6"/>
        <end position="374"/>
    </location>
</feature>
<comment type="similarity">
    <text evidence="2 6">Belongs to the glycosyl hydrolase 42 family.</text>
</comment>
<comment type="catalytic activity">
    <reaction evidence="1 6">
        <text>Hydrolysis of terminal non-reducing beta-D-galactose residues in beta-D-galactosides.</text>
        <dbReference type="EC" id="3.2.1.23"/>
    </reaction>
</comment>
<dbReference type="Proteomes" id="UP000549913">
    <property type="component" value="Unassembled WGS sequence"/>
</dbReference>
<evidence type="ECO:0000256" key="5">
    <source>
        <dbReference type="ARBA" id="ARBA00023295"/>
    </source>
</evidence>
<evidence type="ECO:0000259" key="9">
    <source>
        <dbReference type="Pfam" id="PF02449"/>
    </source>
</evidence>
<dbReference type="GO" id="GO:0005975">
    <property type="term" value="P:carbohydrate metabolic process"/>
    <property type="evidence" value="ECO:0007669"/>
    <property type="project" value="InterPro"/>
</dbReference>
<gene>
    <name evidence="11" type="ORF">BJ984_001000</name>
</gene>
<name>A0A852SBR5_9MICO</name>
<evidence type="ECO:0000256" key="3">
    <source>
        <dbReference type="ARBA" id="ARBA00012756"/>
    </source>
</evidence>
<dbReference type="InterPro" id="IPR013738">
    <property type="entry name" value="Beta_galactosidase_Trimer"/>
</dbReference>
<protein>
    <recommendedName>
        <fullName evidence="3 6">Beta-galactosidase</fullName>
        <shortName evidence="6">Beta-gal</shortName>
        <ecNumber evidence="3 6">3.2.1.23</ecNumber>
    </recommendedName>
</protein>
<dbReference type="InterPro" id="IPR003476">
    <property type="entry name" value="Glyco_hydro_42"/>
</dbReference>
<feature type="domain" description="Beta-galactosidase trimerisation" evidence="10">
    <location>
        <begin position="389"/>
        <end position="618"/>
    </location>
</feature>
<proteinExistence type="inferred from homology"/>
<feature type="binding site" evidence="8">
    <location>
        <position position="306"/>
    </location>
    <ligand>
        <name>substrate</name>
    </ligand>
</feature>
<dbReference type="InterPro" id="IPR029062">
    <property type="entry name" value="Class_I_gatase-like"/>
</dbReference>
<dbReference type="PIRSF" id="PIRSF001084">
    <property type="entry name" value="B-galactosidase"/>
    <property type="match status" value="1"/>
</dbReference>
<keyword evidence="12" id="KW-1185">Reference proteome</keyword>
<feature type="binding site" evidence="8">
    <location>
        <position position="103"/>
    </location>
    <ligand>
        <name>substrate</name>
    </ligand>
</feature>
<dbReference type="EC" id="3.2.1.23" evidence="3 6"/>
<keyword evidence="5 6" id="KW-0326">Glycosidase</keyword>
<feature type="active site" description="Proton donor" evidence="7">
    <location>
        <position position="142"/>
    </location>
</feature>
<keyword evidence="4 6" id="KW-0378">Hydrolase</keyword>
<evidence type="ECO:0000256" key="8">
    <source>
        <dbReference type="PIRSR" id="PIRSR001084-2"/>
    </source>
</evidence>
<evidence type="ECO:0000259" key="10">
    <source>
        <dbReference type="Pfam" id="PF08532"/>
    </source>
</evidence>
<dbReference type="PANTHER" id="PTHR36447:SF1">
    <property type="entry name" value="BETA-GALACTOSIDASE GANA"/>
    <property type="match status" value="1"/>
</dbReference>
<dbReference type="Gene3D" id="3.40.50.880">
    <property type="match status" value="1"/>
</dbReference>
<dbReference type="AlphaFoldDB" id="A0A852SBR5"/>
<evidence type="ECO:0000256" key="2">
    <source>
        <dbReference type="ARBA" id="ARBA00005940"/>
    </source>
</evidence>
<dbReference type="Pfam" id="PF08532">
    <property type="entry name" value="Glyco_hydro_42M"/>
    <property type="match status" value="1"/>
</dbReference>
<accession>A0A852SBR5</accession>
<dbReference type="SUPFAM" id="SSF51445">
    <property type="entry name" value="(Trans)glycosidases"/>
    <property type="match status" value="1"/>
</dbReference>
<evidence type="ECO:0000256" key="7">
    <source>
        <dbReference type="PIRSR" id="PIRSR001084-1"/>
    </source>
</evidence>
<dbReference type="GO" id="GO:0004565">
    <property type="term" value="F:beta-galactosidase activity"/>
    <property type="evidence" value="ECO:0007669"/>
    <property type="project" value="UniProtKB-EC"/>
</dbReference>
<evidence type="ECO:0000256" key="1">
    <source>
        <dbReference type="ARBA" id="ARBA00001412"/>
    </source>
</evidence>
<evidence type="ECO:0000313" key="12">
    <source>
        <dbReference type="Proteomes" id="UP000549913"/>
    </source>
</evidence>
<comment type="caution">
    <text evidence="11">The sequence shown here is derived from an EMBL/GenBank/DDBJ whole genome shotgun (WGS) entry which is preliminary data.</text>
</comment>
<dbReference type="GO" id="GO:0009341">
    <property type="term" value="C:beta-galactosidase complex"/>
    <property type="evidence" value="ECO:0007669"/>
    <property type="project" value="InterPro"/>
</dbReference>